<dbReference type="InterPro" id="IPR050580">
    <property type="entry name" value="2H_phosphoesterase_YjcG-like"/>
</dbReference>
<protein>
    <recommendedName>
        <fullName evidence="3">2'-5' RNA ligase</fullName>
    </recommendedName>
</protein>
<dbReference type="OrthoDB" id="1951600at2"/>
<proteinExistence type="predicted"/>
<dbReference type="Proteomes" id="UP000003844">
    <property type="component" value="Unassembled WGS sequence"/>
</dbReference>
<evidence type="ECO:0008006" key="3">
    <source>
        <dbReference type="Google" id="ProtNLM"/>
    </source>
</evidence>
<dbReference type="PANTHER" id="PTHR40037">
    <property type="entry name" value="PHOSPHOESTERASE YJCG-RELATED"/>
    <property type="match status" value="1"/>
</dbReference>
<sequence length="181" mass="21038">MGFYFIALIPPEALCERIWILKLEIADKYGAKNALKLPAHITLQIPFRINDKEESGLLELLKDFASKQHNFGVVVSGFRKFSNRVIFADVETKQPVIEVFEKLQNKLSIHLNLKDHEKATEIHPHFTLASRDLGHRNFPLAWADFKDREFQDSFQATSIFLLKHNGKNWDIFKEFEFANPV</sequence>
<keyword evidence="2" id="KW-1185">Reference proteome</keyword>
<dbReference type="Gene3D" id="3.90.1140.10">
    <property type="entry name" value="Cyclic phosphodiesterase"/>
    <property type="match status" value="1"/>
</dbReference>
<organism evidence="1 2">
    <name type="scientific">Gillisia limnaea (strain DSM 15749 / LMG 21470 / R-8282)</name>
    <dbReference type="NCBI Taxonomy" id="865937"/>
    <lineage>
        <taxon>Bacteria</taxon>
        <taxon>Pseudomonadati</taxon>
        <taxon>Bacteroidota</taxon>
        <taxon>Flavobacteriia</taxon>
        <taxon>Flavobacteriales</taxon>
        <taxon>Flavobacteriaceae</taxon>
        <taxon>Gillisia</taxon>
    </lineage>
</organism>
<evidence type="ECO:0000313" key="1">
    <source>
        <dbReference type="EMBL" id="EHQ01367.1"/>
    </source>
</evidence>
<reference evidence="2" key="1">
    <citation type="journal article" date="2012" name="Stand. Genomic Sci.">
        <title>Genome sequence of the Antarctic rhodopsins-containing flavobacterium Gillisia limnaea type strain (R-8282(T)).</title>
        <authorList>
            <person name="Riedel T."/>
            <person name="Held B."/>
            <person name="Nolan M."/>
            <person name="Lucas S."/>
            <person name="Lapidus A."/>
            <person name="Tice H."/>
            <person name="Del Rio T.G."/>
            <person name="Cheng J.F."/>
            <person name="Han C."/>
            <person name="Tapia R."/>
            <person name="Goodwin L.A."/>
            <person name="Pitluck S."/>
            <person name="Liolios K."/>
            <person name="Mavromatis K."/>
            <person name="Pagani I."/>
            <person name="Ivanova N."/>
            <person name="Mikhailova N."/>
            <person name="Pati A."/>
            <person name="Chen A."/>
            <person name="Palaniappan K."/>
            <person name="Land M."/>
            <person name="Rohde M."/>
            <person name="Tindall B.J."/>
            <person name="Detter J.C."/>
            <person name="Goker M."/>
            <person name="Bristow J."/>
            <person name="Eisen J.A."/>
            <person name="Markowitz V."/>
            <person name="Hugenholtz P."/>
            <person name="Kyrpides N.C."/>
            <person name="Klenk H.P."/>
            <person name="Woyke T."/>
        </authorList>
    </citation>
    <scope>NUCLEOTIDE SEQUENCE [LARGE SCALE GENOMIC DNA]</scope>
    <source>
        <strain evidence="2">DSM 15749 / LMG 21470 / R-8282</strain>
    </source>
</reference>
<dbReference type="AlphaFoldDB" id="H2BRQ2"/>
<dbReference type="eggNOG" id="COG1514">
    <property type="taxonomic scope" value="Bacteria"/>
</dbReference>
<dbReference type="InterPro" id="IPR009097">
    <property type="entry name" value="Cyclic_Pdiesterase"/>
</dbReference>
<dbReference type="RefSeq" id="WP_006987689.1">
    <property type="nucleotide sequence ID" value="NZ_JH594606.1"/>
</dbReference>
<name>H2BRQ2_GILLR</name>
<gene>
    <name evidence="1" type="ORF">Gilli_0656</name>
</gene>
<dbReference type="Pfam" id="PF13563">
    <property type="entry name" value="2_5_RNA_ligase2"/>
    <property type="match status" value="1"/>
</dbReference>
<dbReference type="HOGENOM" id="CLU_100506_0_0_10"/>
<dbReference type="SUPFAM" id="SSF55144">
    <property type="entry name" value="LigT-like"/>
    <property type="match status" value="1"/>
</dbReference>
<dbReference type="STRING" id="865937.Gilli_0656"/>
<dbReference type="PANTHER" id="PTHR40037:SF1">
    <property type="entry name" value="PHOSPHOESTERASE SAOUHSC_00951-RELATED"/>
    <property type="match status" value="1"/>
</dbReference>
<dbReference type="EMBL" id="JH594606">
    <property type="protein sequence ID" value="EHQ01367.1"/>
    <property type="molecule type" value="Genomic_DNA"/>
</dbReference>
<evidence type="ECO:0000313" key="2">
    <source>
        <dbReference type="Proteomes" id="UP000003844"/>
    </source>
</evidence>
<accession>H2BRQ2</accession>